<sequence>MKVVNNIIELIGNTPMLKISHMTEENWADVYLKLEYFNPGGSVKDRPALYMIEEAEKCGKLKSGSVIVEPTSGNTGIGLAMVGASKGYQVILVMPETMSIERRNLLKAYGAEVFLTPGASGMSGAVEKAEELVRENENYFMPYQFKNKDNPKAHEKTTALEIINQMDGSIDAFVAGIGTGGTITGIGKVLKNEIPDAKIIGIEPKSSPIISGGKPGPHKIQGIGANFIPEILDVEILDEVETVSDEDAINTTIMLAKKEGLLVGISSGAAAFAALKWAKKMGKGKKIVAIAPDTGERYLSTGIYE</sequence>
<keyword evidence="7 13" id="KW-0808">Transferase</keyword>
<evidence type="ECO:0000313" key="16">
    <source>
        <dbReference type="Proteomes" id="UP000184389"/>
    </source>
</evidence>
<evidence type="ECO:0000256" key="2">
    <source>
        <dbReference type="ARBA" id="ARBA00004962"/>
    </source>
</evidence>
<comment type="similarity">
    <text evidence="3 13">Belongs to the cysteine synthase/cystathionine beta-synthase family.</text>
</comment>
<dbReference type="InterPro" id="IPR050214">
    <property type="entry name" value="Cys_Synth/Cystath_Beta-Synth"/>
</dbReference>
<evidence type="ECO:0000256" key="11">
    <source>
        <dbReference type="PIRSR" id="PIRSR605856-50"/>
    </source>
</evidence>
<dbReference type="InterPro" id="IPR001216">
    <property type="entry name" value="P-phosphate_BS"/>
</dbReference>
<feature type="binding site" evidence="11">
    <location>
        <position position="266"/>
    </location>
    <ligand>
        <name>pyridoxal 5'-phosphate</name>
        <dbReference type="ChEBI" id="CHEBI:597326"/>
    </ligand>
</feature>
<evidence type="ECO:0000256" key="10">
    <source>
        <dbReference type="ARBA" id="ARBA00047931"/>
    </source>
</evidence>
<keyword evidence="6 13" id="KW-0028">Amino-acid biosynthesis</keyword>
<evidence type="ECO:0000256" key="1">
    <source>
        <dbReference type="ARBA" id="ARBA00001933"/>
    </source>
</evidence>
<protein>
    <recommendedName>
        <fullName evidence="5 13">Cysteine synthase</fullName>
        <ecNumber evidence="4 13">2.5.1.47</ecNumber>
    </recommendedName>
</protein>
<dbReference type="GO" id="GO:0006535">
    <property type="term" value="P:cysteine biosynthetic process from serine"/>
    <property type="evidence" value="ECO:0007669"/>
    <property type="project" value="UniProtKB-UniRule"/>
</dbReference>
<dbReference type="Proteomes" id="UP000184389">
    <property type="component" value="Unassembled WGS sequence"/>
</dbReference>
<dbReference type="EMBL" id="FQXR01000003">
    <property type="protein sequence ID" value="SHH63578.1"/>
    <property type="molecule type" value="Genomic_DNA"/>
</dbReference>
<dbReference type="GO" id="GO:0004124">
    <property type="term" value="F:cysteine synthase activity"/>
    <property type="evidence" value="ECO:0007669"/>
    <property type="project" value="UniProtKB-UniRule"/>
</dbReference>
<dbReference type="InterPro" id="IPR001926">
    <property type="entry name" value="TrpB-like_PALP"/>
</dbReference>
<evidence type="ECO:0000256" key="13">
    <source>
        <dbReference type="RuleBase" id="RU003985"/>
    </source>
</evidence>
<organism evidence="15 16">
    <name type="scientific">Sporanaerobacter acetigenes DSM 13106</name>
    <dbReference type="NCBI Taxonomy" id="1123281"/>
    <lineage>
        <taxon>Bacteria</taxon>
        <taxon>Bacillati</taxon>
        <taxon>Bacillota</taxon>
        <taxon>Tissierellia</taxon>
        <taxon>Tissierellales</taxon>
        <taxon>Sporanaerobacteraceae</taxon>
        <taxon>Sporanaerobacter</taxon>
    </lineage>
</organism>
<evidence type="ECO:0000259" key="14">
    <source>
        <dbReference type="Pfam" id="PF00291"/>
    </source>
</evidence>
<proteinExistence type="inferred from homology"/>
<name>A0A1M5UL41_9FIRM</name>
<dbReference type="SUPFAM" id="SSF53686">
    <property type="entry name" value="Tryptophan synthase beta subunit-like PLP-dependent enzymes"/>
    <property type="match status" value="1"/>
</dbReference>
<dbReference type="OrthoDB" id="9808024at2"/>
<dbReference type="STRING" id="1123281.SAMN02745180_00683"/>
<evidence type="ECO:0000256" key="7">
    <source>
        <dbReference type="ARBA" id="ARBA00022679"/>
    </source>
</evidence>
<evidence type="ECO:0000256" key="6">
    <source>
        <dbReference type="ARBA" id="ARBA00022605"/>
    </source>
</evidence>
<comment type="cofactor">
    <cofactor evidence="1 11 13">
        <name>pyridoxal 5'-phosphate</name>
        <dbReference type="ChEBI" id="CHEBI:597326"/>
    </cofactor>
</comment>
<dbReference type="UniPathway" id="UPA00136">
    <property type="reaction ID" value="UER00200"/>
</dbReference>
<accession>A0A1M5UL41</accession>
<evidence type="ECO:0000256" key="9">
    <source>
        <dbReference type="ARBA" id="ARBA00023192"/>
    </source>
</evidence>
<dbReference type="NCBIfam" id="TIGR01139">
    <property type="entry name" value="cysK"/>
    <property type="match status" value="1"/>
</dbReference>
<evidence type="ECO:0000256" key="12">
    <source>
        <dbReference type="PIRSR" id="PIRSR605856-51"/>
    </source>
</evidence>
<comment type="catalytic activity">
    <reaction evidence="10 13">
        <text>O-acetyl-L-serine + hydrogen sulfide = L-cysteine + acetate</text>
        <dbReference type="Rhea" id="RHEA:14829"/>
        <dbReference type="ChEBI" id="CHEBI:29919"/>
        <dbReference type="ChEBI" id="CHEBI:30089"/>
        <dbReference type="ChEBI" id="CHEBI:35235"/>
        <dbReference type="ChEBI" id="CHEBI:58340"/>
        <dbReference type="EC" id="2.5.1.47"/>
    </reaction>
</comment>
<feature type="domain" description="Tryptophan synthase beta chain-like PALP" evidence="14">
    <location>
        <begin position="9"/>
        <end position="293"/>
    </location>
</feature>
<dbReference type="EC" id="2.5.1.47" evidence="4 13"/>
<keyword evidence="8 11" id="KW-0663">Pyridoxal phosphate</keyword>
<dbReference type="FunFam" id="3.40.50.1100:FF:000003">
    <property type="entry name" value="Cystathionine beta-synthase"/>
    <property type="match status" value="1"/>
</dbReference>
<evidence type="ECO:0000256" key="4">
    <source>
        <dbReference type="ARBA" id="ARBA00012681"/>
    </source>
</evidence>
<dbReference type="NCBIfam" id="TIGR01136">
    <property type="entry name" value="cysKM"/>
    <property type="match status" value="1"/>
</dbReference>
<reference evidence="15 16" key="1">
    <citation type="submission" date="2016-11" db="EMBL/GenBank/DDBJ databases">
        <authorList>
            <person name="Jaros S."/>
            <person name="Januszkiewicz K."/>
            <person name="Wedrychowicz H."/>
        </authorList>
    </citation>
    <scope>NUCLEOTIDE SEQUENCE [LARGE SCALE GENOMIC DNA]</scope>
    <source>
        <strain evidence="15 16">DSM 13106</strain>
    </source>
</reference>
<feature type="modified residue" description="N6-(pyridoxal phosphate)lysine" evidence="12">
    <location>
        <position position="44"/>
    </location>
</feature>
<feature type="binding site" evidence="11">
    <location>
        <begin position="178"/>
        <end position="182"/>
    </location>
    <ligand>
        <name>pyridoxal 5'-phosphate</name>
        <dbReference type="ChEBI" id="CHEBI:597326"/>
    </ligand>
</feature>
<dbReference type="InterPro" id="IPR005856">
    <property type="entry name" value="Cys_synth"/>
</dbReference>
<dbReference type="InterPro" id="IPR036052">
    <property type="entry name" value="TrpB-like_PALP_sf"/>
</dbReference>
<dbReference type="InterPro" id="IPR005859">
    <property type="entry name" value="CysK"/>
</dbReference>
<dbReference type="Pfam" id="PF00291">
    <property type="entry name" value="PALP"/>
    <property type="match status" value="1"/>
</dbReference>
<evidence type="ECO:0000256" key="8">
    <source>
        <dbReference type="ARBA" id="ARBA00022898"/>
    </source>
</evidence>
<evidence type="ECO:0000256" key="3">
    <source>
        <dbReference type="ARBA" id="ARBA00007103"/>
    </source>
</evidence>
<keyword evidence="9 13" id="KW-0198">Cysteine biosynthesis</keyword>
<feature type="binding site" evidence="11">
    <location>
        <position position="74"/>
    </location>
    <ligand>
        <name>pyridoxal 5'-phosphate</name>
        <dbReference type="ChEBI" id="CHEBI:597326"/>
    </ligand>
</feature>
<dbReference type="AlphaFoldDB" id="A0A1M5UL41"/>
<evidence type="ECO:0000313" key="15">
    <source>
        <dbReference type="EMBL" id="SHH63578.1"/>
    </source>
</evidence>
<keyword evidence="16" id="KW-1185">Reference proteome</keyword>
<dbReference type="PROSITE" id="PS00901">
    <property type="entry name" value="CYS_SYNTHASE"/>
    <property type="match status" value="1"/>
</dbReference>
<dbReference type="RefSeq" id="WP_072743256.1">
    <property type="nucleotide sequence ID" value="NZ_FQXR01000003.1"/>
</dbReference>
<evidence type="ECO:0000256" key="5">
    <source>
        <dbReference type="ARBA" id="ARBA00019371"/>
    </source>
</evidence>
<gene>
    <name evidence="15" type="ORF">SAMN02745180_00683</name>
</gene>
<dbReference type="PANTHER" id="PTHR10314">
    <property type="entry name" value="CYSTATHIONINE BETA-SYNTHASE"/>
    <property type="match status" value="1"/>
</dbReference>
<dbReference type="Gene3D" id="3.40.50.1100">
    <property type="match status" value="2"/>
</dbReference>
<dbReference type="FunFam" id="3.40.50.1100:FF:000118">
    <property type="entry name" value="Related to CYS4-cystathionine beta-synthase"/>
    <property type="match status" value="1"/>
</dbReference>
<comment type="pathway">
    <text evidence="2">Amino-acid biosynthesis; L-cysteine biosynthesis; L-cysteine from L-serine: step 2/2.</text>
</comment>
<dbReference type="CDD" id="cd01561">
    <property type="entry name" value="CBS_like"/>
    <property type="match status" value="1"/>
</dbReference>